<keyword evidence="1" id="KW-0472">Membrane</keyword>
<comment type="caution">
    <text evidence="2">The sequence shown here is derived from an EMBL/GenBank/DDBJ whole genome shotgun (WGS) entry which is preliminary data.</text>
</comment>
<dbReference type="EMBL" id="MU150307">
    <property type="protein sequence ID" value="KAF9459987.1"/>
    <property type="molecule type" value="Genomic_DNA"/>
</dbReference>
<reference evidence="2" key="1">
    <citation type="submission" date="2020-11" db="EMBL/GenBank/DDBJ databases">
        <authorList>
            <consortium name="DOE Joint Genome Institute"/>
            <person name="Ahrendt S."/>
            <person name="Riley R."/>
            <person name="Andreopoulos W."/>
            <person name="Labutti K."/>
            <person name="Pangilinan J."/>
            <person name="Ruiz-Duenas F.J."/>
            <person name="Barrasa J.M."/>
            <person name="Sanchez-Garcia M."/>
            <person name="Camarero S."/>
            <person name="Miyauchi S."/>
            <person name="Serrano A."/>
            <person name="Linde D."/>
            <person name="Babiker R."/>
            <person name="Drula E."/>
            <person name="Ayuso-Fernandez I."/>
            <person name="Pacheco R."/>
            <person name="Padilla G."/>
            <person name="Ferreira P."/>
            <person name="Barriuso J."/>
            <person name="Kellner H."/>
            <person name="Castanera R."/>
            <person name="Alfaro M."/>
            <person name="Ramirez L."/>
            <person name="Pisabarro A.G."/>
            <person name="Kuo A."/>
            <person name="Tritt A."/>
            <person name="Lipzen A."/>
            <person name="He G."/>
            <person name="Yan M."/>
            <person name="Ng V."/>
            <person name="Cullen D."/>
            <person name="Martin F."/>
            <person name="Rosso M.-N."/>
            <person name="Henrissat B."/>
            <person name="Hibbett D."/>
            <person name="Martinez A.T."/>
            <person name="Grigoriev I.V."/>
        </authorList>
    </citation>
    <scope>NUCLEOTIDE SEQUENCE</scope>
    <source>
        <strain evidence="2">CBS 247.69</strain>
    </source>
</reference>
<dbReference type="AlphaFoldDB" id="A0A9P5Y0G7"/>
<proteinExistence type="predicted"/>
<dbReference type="Proteomes" id="UP000807353">
    <property type="component" value="Unassembled WGS sequence"/>
</dbReference>
<evidence type="ECO:0000313" key="3">
    <source>
        <dbReference type="Proteomes" id="UP000807353"/>
    </source>
</evidence>
<protein>
    <submittedName>
        <fullName evidence="2">Uncharacterized protein</fullName>
    </submittedName>
</protein>
<keyword evidence="1" id="KW-0812">Transmembrane</keyword>
<evidence type="ECO:0000256" key="1">
    <source>
        <dbReference type="SAM" id="Phobius"/>
    </source>
</evidence>
<dbReference type="OrthoDB" id="2642524at2759"/>
<feature type="transmembrane region" description="Helical" evidence="1">
    <location>
        <begin position="158"/>
        <end position="181"/>
    </location>
</feature>
<organism evidence="2 3">
    <name type="scientific">Collybia nuda</name>
    <dbReference type="NCBI Taxonomy" id="64659"/>
    <lineage>
        <taxon>Eukaryota</taxon>
        <taxon>Fungi</taxon>
        <taxon>Dikarya</taxon>
        <taxon>Basidiomycota</taxon>
        <taxon>Agaricomycotina</taxon>
        <taxon>Agaricomycetes</taxon>
        <taxon>Agaricomycetidae</taxon>
        <taxon>Agaricales</taxon>
        <taxon>Tricholomatineae</taxon>
        <taxon>Clitocybaceae</taxon>
        <taxon>Collybia</taxon>
    </lineage>
</organism>
<name>A0A9P5Y0G7_9AGAR</name>
<gene>
    <name evidence="2" type="ORF">BDZ94DRAFT_1170612</name>
</gene>
<keyword evidence="3" id="KW-1185">Reference proteome</keyword>
<feature type="transmembrane region" description="Helical" evidence="1">
    <location>
        <begin position="126"/>
        <end position="152"/>
    </location>
</feature>
<evidence type="ECO:0000313" key="2">
    <source>
        <dbReference type="EMBL" id="KAF9459987.1"/>
    </source>
</evidence>
<accession>A0A9P5Y0G7</accession>
<feature type="transmembrane region" description="Helical" evidence="1">
    <location>
        <begin position="82"/>
        <end position="105"/>
    </location>
</feature>
<sequence length="198" mass="22082">MPLLPLHSTIRSHPLSATERVVANFTDYQEIALAMLSSDVAIVLARLRGEWGAVGKIVCFPGVNATVFSMSRDSDFHLNHNAYNSIMISSIATGFGVIFNGWYILRYQWANLHTCQYRARDLYGSYLAFSICARLPLFFAIITSSALVAAIASIMLDIWPTLVFVPCTIFAVIFVGQYVAFYGYSIFTITSDFYSVLQ</sequence>
<keyword evidence="1" id="KW-1133">Transmembrane helix</keyword>